<reference evidence="1 2" key="1">
    <citation type="journal article" date="2021" name="Commun. Biol.">
        <title>The genome of Shorea leprosula (Dipterocarpaceae) highlights the ecological relevance of drought in aseasonal tropical rainforests.</title>
        <authorList>
            <person name="Ng K.K.S."/>
            <person name="Kobayashi M.J."/>
            <person name="Fawcett J.A."/>
            <person name="Hatakeyama M."/>
            <person name="Paape T."/>
            <person name="Ng C.H."/>
            <person name="Ang C.C."/>
            <person name="Tnah L.H."/>
            <person name="Lee C.T."/>
            <person name="Nishiyama T."/>
            <person name="Sese J."/>
            <person name="O'Brien M.J."/>
            <person name="Copetti D."/>
            <person name="Mohd Noor M.I."/>
            <person name="Ong R.C."/>
            <person name="Putra M."/>
            <person name="Sireger I.Z."/>
            <person name="Indrioko S."/>
            <person name="Kosugi Y."/>
            <person name="Izuno A."/>
            <person name="Isagi Y."/>
            <person name="Lee S.L."/>
            <person name="Shimizu K.K."/>
        </authorList>
    </citation>
    <scope>NUCLEOTIDE SEQUENCE [LARGE SCALE GENOMIC DNA]</scope>
    <source>
        <strain evidence="1">214</strain>
    </source>
</reference>
<sequence length="128" mass="15114">MEELISSSTYEEKEALEKITLPKLQRLELSLLLELKSICSSFSVLISDSIKILDISKCKKLKRIPLPLSSLDNGQHSSLKEIWVDTKKRWESLEWDQSNAKVDLLRFVNFHRDRNIDMEGRKRRRNVW</sequence>
<keyword evidence="2" id="KW-1185">Reference proteome</keyword>
<accession>A0AAV5LUI0</accession>
<dbReference type="AlphaFoldDB" id="A0AAV5LUI0"/>
<dbReference type="Proteomes" id="UP001054252">
    <property type="component" value="Unassembled WGS sequence"/>
</dbReference>
<evidence type="ECO:0000313" key="2">
    <source>
        <dbReference type="Proteomes" id="UP001054252"/>
    </source>
</evidence>
<name>A0AAV5LUI0_9ROSI</name>
<gene>
    <name evidence="1" type="ORF">SLEP1_g48710</name>
</gene>
<comment type="caution">
    <text evidence="1">The sequence shown here is derived from an EMBL/GenBank/DDBJ whole genome shotgun (WGS) entry which is preliminary data.</text>
</comment>
<proteinExistence type="predicted"/>
<dbReference type="EMBL" id="BPVZ01000147">
    <property type="protein sequence ID" value="GKV41140.1"/>
    <property type="molecule type" value="Genomic_DNA"/>
</dbReference>
<evidence type="ECO:0000313" key="1">
    <source>
        <dbReference type="EMBL" id="GKV41140.1"/>
    </source>
</evidence>
<protein>
    <submittedName>
        <fullName evidence="1">Uncharacterized protein</fullName>
    </submittedName>
</protein>
<organism evidence="1 2">
    <name type="scientific">Rubroshorea leprosula</name>
    <dbReference type="NCBI Taxonomy" id="152421"/>
    <lineage>
        <taxon>Eukaryota</taxon>
        <taxon>Viridiplantae</taxon>
        <taxon>Streptophyta</taxon>
        <taxon>Embryophyta</taxon>
        <taxon>Tracheophyta</taxon>
        <taxon>Spermatophyta</taxon>
        <taxon>Magnoliopsida</taxon>
        <taxon>eudicotyledons</taxon>
        <taxon>Gunneridae</taxon>
        <taxon>Pentapetalae</taxon>
        <taxon>rosids</taxon>
        <taxon>malvids</taxon>
        <taxon>Malvales</taxon>
        <taxon>Dipterocarpaceae</taxon>
        <taxon>Rubroshorea</taxon>
    </lineage>
</organism>